<dbReference type="Pfam" id="PF00528">
    <property type="entry name" value="BPD_transp_1"/>
    <property type="match status" value="1"/>
</dbReference>
<accession>A0A5C5G928</accession>
<keyword evidence="12" id="KW-1185">Reference proteome</keyword>
<keyword evidence="3 9" id="KW-0813">Transport</keyword>
<comment type="similarity">
    <text evidence="2">Belongs to the binding-protein-dependent transport system permease family. HisMQ subfamily.</text>
</comment>
<evidence type="ECO:0000256" key="1">
    <source>
        <dbReference type="ARBA" id="ARBA00004429"/>
    </source>
</evidence>
<evidence type="ECO:0000256" key="5">
    <source>
        <dbReference type="ARBA" id="ARBA00022692"/>
    </source>
</evidence>
<evidence type="ECO:0000256" key="8">
    <source>
        <dbReference type="ARBA" id="ARBA00023136"/>
    </source>
</evidence>
<evidence type="ECO:0000259" key="10">
    <source>
        <dbReference type="PROSITE" id="PS50928"/>
    </source>
</evidence>
<comment type="subcellular location">
    <subcellularLocation>
        <location evidence="1">Cell inner membrane</location>
        <topology evidence="1">Multi-pass membrane protein</topology>
    </subcellularLocation>
    <subcellularLocation>
        <location evidence="9">Cell membrane</location>
        <topology evidence="9">Multi-pass membrane protein</topology>
    </subcellularLocation>
</comment>
<keyword evidence="7 9" id="KW-1133">Transmembrane helix</keyword>
<evidence type="ECO:0000256" key="7">
    <source>
        <dbReference type="ARBA" id="ARBA00022989"/>
    </source>
</evidence>
<dbReference type="GO" id="GO:0015184">
    <property type="term" value="F:L-cystine transmembrane transporter activity"/>
    <property type="evidence" value="ECO:0007669"/>
    <property type="project" value="TreeGrafter"/>
</dbReference>
<proteinExistence type="inferred from homology"/>
<feature type="transmembrane region" description="Helical" evidence="9">
    <location>
        <begin position="54"/>
        <end position="74"/>
    </location>
</feature>
<evidence type="ECO:0000256" key="9">
    <source>
        <dbReference type="RuleBase" id="RU363032"/>
    </source>
</evidence>
<feature type="domain" description="ABC transmembrane type-1" evidence="10">
    <location>
        <begin position="8"/>
        <end position="196"/>
    </location>
</feature>
<dbReference type="InterPro" id="IPR043429">
    <property type="entry name" value="ArtM/GltK/GlnP/TcyL/YhdX-like"/>
</dbReference>
<keyword evidence="6" id="KW-0029">Amino-acid transport</keyword>
<keyword evidence="5 9" id="KW-0812">Transmembrane</keyword>
<feature type="transmembrane region" description="Helical" evidence="9">
    <location>
        <begin position="81"/>
        <end position="100"/>
    </location>
</feature>
<protein>
    <submittedName>
        <fullName evidence="11">Amino acid ABC transporter permease</fullName>
    </submittedName>
</protein>
<evidence type="ECO:0000256" key="3">
    <source>
        <dbReference type="ARBA" id="ARBA00022448"/>
    </source>
</evidence>
<dbReference type="PANTHER" id="PTHR30614:SF0">
    <property type="entry name" value="L-CYSTINE TRANSPORT SYSTEM PERMEASE PROTEIN TCYL"/>
    <property type="match status" value="1"/>
</dbReference>
<dbReference type="CDD" id="cd06261">
    <property type="entry name" value="TM_PBP2"/>
    <property type="match status" value="1"/>
</dbReference>
<dbReference type="InterPro" id="IPR035906">
    <property type="entry name" value="MetI-like_sf"/>
</dbReference>
<gene>
    <name evidence="11" type="ORF">FHY64_18610</name>
</gene>
<dbReference type="Proteomes" id="UP000314011">
    <property type="component" value="Unassembled WGS sequence"/>
</dbReference>
<dbReference type="EMBL" id="VFFF01000004">
    <property type="protein sequence ID" value="TNY30595.1"/>
    <property type="molecule type" value="Genomic_DNA"/>
</dbReference>
<evidence type="ECO:0000256" key="6">
    <source>
        <dbReference type="ARBA" id="ARBA00022970"/>
    </source>
</evidence>
<dbReference type="NCBIfam" id="TIGR01726">
    <property type="entry name" value="HEQRo_perm_3TM"/>
    <property type="match status" value="1"/>
</dbReference>
<dbReference type="PROSITE" id="PS50928">
    <property type="entry name" value="ABC_TM1"/>
    <property type="match status" value="1"/>
</dbReference>
<keyword evidence="8 9" id="KW-0472">Membrane</keyword>
<evidence type="ECO:0000313" key="11">
    <source>
        <dbReference type="EMBL" id="TNY30595.1"/>
    </source>
</evidence>
<dbReference type="OrthoDB" id="9814550at2"/>
<dbReference type="RefSeq" id="WP_140197390.1">
    <property type="nucleotide sequence ID" value="NZ_CP065915.1"/>
</dbReference>
<comment type="caution">
    <text evidence="11">The sequence shown here is derived from an EMBL/GenBank/DDBJ whole genome shotgun (WGS) entry which is preliminary data.</text>
</comment>
<evidence type="ECO:0000313" key="12">
    <source>
        <dbReference type="Proteomes" id="UP000314011"/>
    </source>
</evidence>
<dbReference type="SUPFAM" id="SSF161098">
    <property type="entry name" value="MetI-like"/>
    <property type="match status" value="1"/>
</dbReference>
<dbReference type="Gene3D" id="1.10.3720.10">
    <property type="entry name" value="MetI-like"/>
    <property type="match status" value="1"/>
</dbReference>
<dbReference type="PANTHER" id="PTHR30614">
    <property type="entry name" value="MEMBRANE COMPONENT OF AMINO ACID ABC TRANSPORTER"/>
    <property type="match status" value="1"/>
</dbReference>
<name>A0A5C5G928_9RHOB</name>
<dbReference type="GO" id="GO:0043190">
    <property type="term" value="C:ATP-binding cassette (ABC) transporter complex"/>
    <property type="evidence" value="ECO:0007669"/>
    <property type="project" value="InterPro"/>
</dbReference>
<dbReference type="InterPro" id="IPR010065">
    <property type="entry name" value="AA_ABC_transptr_permease_3TM"/>
</dbReference>
<evidence type="ECO:0000256" key="2">
    <source>
        <dbReference type="ARBA" id="ARBA00010072"/>
    </source>
</evidence>
<keyword evidence="4" id="KW-1003">Cell membrane</keyword>
<dbReference type="AlphaFoldDB" id="A0A5C5G928"/>
<organism evidence="11 12">
    <name type="scientific">Pelagovum pacificum</name>
    <dbReference type="NCBI Taxonomy" id="2588711"/>
    <lineage>
        <taxon>Bacteria</taxon>
        <taxon>Pseudomonadati</taxon>
        <taxon>Pseudomonadota</taxon>
        <taxon>Alphaproteobacteria</taxon>
        <taxon>Rhodobacterales</taxon>
        <taxon>Paracoccaceae</taxon>
        <taxon>Pelagovum</taxon>
    </lineage>
</organism>
<feature type="transmembrane region" description="Helical" evidence="9">
    <location>
        <begin position="177"/>
        <end position="199"/>
    </location>
</feature>
<sequence length="210" mass="22027">MPALLKGALVTLQLTGAALLLATPLGVVLALLRSAPSATVRGTVAGLSWIFRGIPPLLLLFFSFFGLPILGLTLDPMAAAILAMTAYTSFYFAEAFASGLRSVPPGQWQAAAALGLSPGRTLIRIILPQTIPAALPPYISHATEVLKGTALAAAVAVPELTSAARKVFVVNYRPLEVLIVAAAIYAVMDGLLVVLQIMGERWSARRRGRG</sequence>
<reference evidence="11 12" key="1">
    <citation type="submission" date="2019-06" db="EMBL/GenBank/DDBJ databases">
        <title>Genome of new Rhodobacteraceae sp. SM1903.</title>
        <authorList>
            <person name="Ren X."/>
        </authorList>
    </citation>
    <scope>NUCLEOTIDE SEQUENCE [LARGE SCALE GENOMIC DNA]</scope>
    <source>
        <strain evidence="11 12">SM1903</strain>
    </source>
</reference>
<dbReference type="InterPro" id="IPR000515">
    <property type="entry name" value="MetI-like"/>
</dbReference>
<evidence type="ECO:0000256" key="4">
    <source>
        <dbReference type="ARBA" id="ARBA00022475"/>
    </source>
</evidence>